<keyword evidence="3" id="KW-1185">Reference proteome</keyword>
<comment type="caution">
    <text evidence="2">The sequence shown here is derived from an EMBL/GenBank/DDBJ whole genome shotgun (WGS) entry which is preliminary data.</text>
</comment>
<accession>A0A8S1ULD2</accession>
<protein>
    <submittedName>
        <fullName evidence="2">Uncharacterized protein</fullName>
    </submittedName>
</protein>
<organism evidence="2 3">
    <name type="scientific">Paramecium octaurelia</name>
    <dbReference type="NCBI Taxonomy" id="43137"/>
    <lineage>
        <taxon>Eukaryota</taxon>
        <taxon>Sar</taxon>
        <taxon>Alveolata</taxon>
        <taxon>Ciliophora</taxon>
        <taxon>Intramacronucleata</taxon>
        <taxon>Oligohymenophorea</taxon>
        <taxon>Peniculida</taxon>
        <taxon>Parameciidae</taxon>
        <taxon>Paramecium</taxon>
    </lineage>
</organism>
<feature type="transmembrane region" description="Helical" evidence="1">
    <location>
        <begin position="39"/>
        <end position="60"/>
    </location>
</feature>
<dbReference type="AlphaFoldDB" id="A0A8S1ULD2"/>
<sequence length="125" mass="14382">MNILILIQLFANNVHFSVPLVIWMLQIVKLVEVIEFKNLIVSVYMDILMISSITIIKNVMGLVQNAILAVAYLAMGIDCYMMKMIVLLQQTQFLMTFSQPMQEVGQRNYLLYTIIQISFKASRTT</sequence>
<keyword evidence="1" id="KW-1133">Transmembrane helix</keyword>
<dbReference type="EMBL" id="CAJJDP010000045">
    <property type="protein sequence ID" value="CAD8164532.1"/>
    <property type="molecule type" value="Genomic_DNA"/>
</dbReference>
<keyword evidence="1" id="KW-0812">Transmembrane</keyword>
<feature type="transmembrane region" description="Helical" evidence="1">
    <location>
        <begin position="66"/>
        <end position="88"/>
    </location>
</feature>
<evidence type="ECO:0000256" key="1">
    <source>
        <dbReference type="SAM" id="Phobius"/>
    </source>
</evidence>
<evidence type="ECO:0000313" key="2">
    <source>
        <dbReference type="EMBL" id="CAD8164532.1"/>
    </source>
</evidence>
<feature type="transmembrane region" description="Helical" evidence="1">
    <location>
        <begin position="6"/>
        <end position="27"/>
    </location>
</feature>
<keyword evidence="1" id="KW-0472">Membrane</keyword>
<evidence type="ECO:0000313" key="3">
    <source>
        <dbReference type="Proteomes" id="UP000683925"/>
    </source>
</evidence>
<reference evidence="2" key="1">
    <citation type="submission" date="2021-01" db="EMBL/GenBank/DDBJ databases">
        <authorList>
            <consortium name="Genoscope - CEA"/>
            <person name="William W."/>
        </authorList>
    </citation>
    <scope>NUCLEOTIDE SEQUENCE</scope>
</reference>
<gene>
    <name evidence="2" type="ORF">POCTA_138.1.T0450101</name>
</gene>
<name>A0A8S1ULD2_PAROT</name>
<proteinExistence type="predicted"/>
<dbReference type="Proteomes" id="UP000683925">
    <property type="component" value="Unassembled WGS sequence"/>
</dbReference>